<gene>
    <name evidence="2" type="ORF">G9H71_21760</name>
</gene>
<dbReference type="Proteomes" id="UP000800981">
    <property type="component" value="Unassembled WGS sequence"/>
</dbReference>
<dbReference type="Gene3D" id="3.90.25.10">
    <property type="entry name" value="UDP-galactose 4-epimerase, domain 1"/>
    <property type="match status" value="1"/>
</dbReference>
<sequence>MSKILVTGASGGLGRLTLQHLLDRRPASELVGLARDPGKAADLAAQGIEIRAGDYVDHDSLLRAFAGIEKMLLVPTHAFTDRSAQHATVIAAAEQAGVEHLVYTPIIRKAGSEFELPQVTEPDTFTLKTLEASGLRSTVLGHPPYLENFRGYLGDDAFESGVRVPAGDGKVAAASREDLAEAQAVVLTDSAHEGKTYALHGSPAVSFADIAEILSQIRGTTVPYVPLSDEEYLEHRVAGGLPRPVAEFLLSWIHAINGGEWDDQPGDLERLLGRKPTTSAEFLRDYPAGAR</sequence>
<proteinExistence type="predicted"/>
<evidence type="ECO:0000259" key="1">
    <source>
        <dbReference type="Pfam" id="PF05368"/>
    </source>
</evidence>
<dbReference type="RefSeq" id="WP_166284857.1">
    <property type="nucleotide sequence ID" value="NZ_JAANNP010000161.1"/>
</dbReference>
<dbReference type="InterPro" id="IPR036291">
    <property type="entry name" value="NAD(P)-bd_dom_sf"/>
</dbReference>
<protein>
    <submittedName>
        <fullName evidence="2">SDR family oxidoreductase</fullName>
    </submittedName>
</protein>
<dbReference type="EMBL" id="JAANNP010000161">
    <property type="protein sequence ID" value="NHC16416.1"/>
    <property type="molecule type" value="Genomic_DNA"/>
</dbReference>
<dbReference type="InterPro" id="IPR052718">
    <property type="entry name" value="NmrA-type_oxidoreductase"/>
</dbReference>
<comment type="caution">
    <text evidence="2">The sequence shown here is derived from an EMBL/GenBank/DDBJ whole genome shotgun (WGS) entry which is preliminary data.</text>
</comment>
<dbReference type="InterPro" id="IPR008030">
    <property type="entry name" value="NmrA-like"/>
</dbReference>
<name>A0ABX0H246_9ACTN</name>
<evidence type="ECO:0000313" key="3">
    <source>
        <dbReference type="Proteomes" id="UP000800981"/>
    </source>
</evidence>
<dbReference type="SUPFAM" id="SSF51735">
    <property type="entry name" value="NAD(P)-binding Rossmann-fold domains"/>
    <property type="match status" value="1"/>
</dbReference>
<dbReference type="Gene3D" id="3.40.50.720">
    <property type="entry name" value="NAD(P)-binding Rossmann-like Domain"/>
    <property type="match status" value="1"/>
</dbReference>
<dbReference type="Pfam" id="PF05368">
    <property type="entry name" value="NmrA"/>
    <property type="match status" value="1"/>
</dbReference>
<evidence type="ECO:0000313" key="2">
    <source>
        <dbReference type="EMBL" id="NHC16416.1"/>
    </source>
</evidence>
<reference evidence="2 3" key="1">
    <citation type="submission" date="2020-03" db="EMBL/GenBank/DDBJ databases">
        <title>Two novel Motilibacter sp.</title>
        <authorList>
            <person name="Liu S."/>
        </authorList>
    </citation>
    <scope>NUCLEOTIDE SEQUENCE [LARGE SCALE GENOMIC DNA]</scope>
    <source>
        <strain evidence="2 3">E257</strain>
    </source>
</reference>
<dbReference type="CDD" id="cd05269">
    <property type="entry name" value="TMR_SDR_a"/>
    <property type="match status" value="1"/>
</dbReference>
<dbReference type="PANTHER" id="PTHR47129">
    <property type="entry name" value="QUINONE OXIDOREDUCTASE 2"/>
    <property type="match status" value="1"/>
</dbReference>
<feature type="domain" description="NmrA-like" evidence="1">
    <location>
        <begin position="2"/>
        <end position="258"/>
    </location>
</feature>
<accession>A0ABX0H246</accession>
<keyword evidence="3" id="KW-1185">Reference proteome</keyword>
<organism evidence="2 3">
    <name type="scientific">Motilibacter deserti</name>
    <dbReference type="NCBI Taxonomy" id="2714956"/>
    <lineage>
        <taxon>Bacteria</taxon>
        <taxon>Bacillati</taxon>
        <taxon>Actinomycetota</taxon>
        <taxon>Actinomycetes</taxon>
        <taxon>Motilibacterales</taxon>
        <taxon>Motilibacteraceae</taxon>
        <taxon>Motilibacter</taxon>
    </lineage>
</organism>
<dbReference type="PANTHER" id="PTHR47129:SF1">
    <property type="entry name" value="NMRA-LIKE DOMAIN-CONTAINING PROTEIN"/>
    <property type="match status" value="1"/>
</dbReference>